<dbReference type="AlphaFoldDB" id="A0A846HFL0"/>
<protein>
    <submittedName>
        <fullName evidence="1">Uncharacterized protein</fullName>
    </submittedName>
</protein>
<dbReference type="Proteomes" id="UP000031549">
    <property type="component" value="Unassembled WGS sequence"/>
</dbReference>
<proteinExistence type="predicted"/>
<sequence>MAEIRLAIEGEDAIAATEALLAIPGISGNYKVSSEAPEREGVIATVASIVGIVGGAIAIAEQIRKWYQEYKQKQSGKRIEKVLIVGRNGRRLLLEDATLEEIRQILES</sequence>
<gene>
    <name evidence="1" type="ORF">PI95_024170</name>
</gene>
<name>A0A846HFL0_9CYAN</name>
<evidence type="ECO:0000313" key="2">
    <source>
        <dbReference type="Proteomes" id="UP000031549"/>
    </source>
</evidence>
<dbReference type="EMBL" id="JTCM02000073">
    <property type="protein sequence ID" value="NEU75569.1"/>
    <property type="molecule type" value="Genomic_DNA"/>
</dbReference>
<keyword evidence="2" id="KW-1185">Reference proteome</keyword>
<reference evidence="1 2" key="1">
    <citation type="journal article" date="2015" name="Genome Announc.">
        <title>Draft Genome Sequence of Cyanobacterium Hassallia byssoidea Strain VB512170, Isolated from Monuments in India.</title>
        <authorList>
            <person name="Singh D."/>
            <person name="Chandrababunaidu M.M."/>
            <person name="Panda A."/>
            <person name="Sen D."/>
            <person name="Bhattacharyya S."/>
            <person name="Adhikary S.P."/>
            <person name="Tripathy S."/>
        </authorList>
    </citation>
    <scope>NUCLEOTIDE SEQUENCE [LARGE SCALE GENOMIC DNA]</scope>
    <source>
        <strain evidence="1 2">VB512170</strain>
    </source>
</reference>
<organism evidence="1 2">
    <name type="scientific">Hassallia byssoidea VB512170</name>
    <dbReference type="NCBI Taxonomy" id="1304833"/>
    <lineage>
        <taxon>Bacteria</taxon>
        <taxon>Bacillati</taxon>
        <taxon>Cyanobacteriota</taxon>
        <taxon>Cyanophyceae</taxon>
        <taxon>Nostocales</taxon>
        <taxon>Tolypothrichaceae</taxon>
        <taxon>Hassallia</taxon>
    </lineage>
</organism>
<dbReference type="RefSeq" id="WP_163519148.1">
    <property type="nucleotide sequence ID" value="NZ_JTCM02000073.1"/>
</dbReference>
<evidence type="ECO:0000313" key="1">
    <source>
        <dbReference type="EMBL" id="NEU75569.1"/>
    </source>
</evidence>
<accession>A0A846HFL0</accession>
<comment type="caution">
    <text evidence="1">The sequence shown here is derived from an EMBL/GenBank/DDBJ whole genome shotgun (WGS) entry which is preliminary data.</text>
</comment>